<evidence type="ECO:0000313" key="2">
    <source>
        <dbReference type="Proteomes" id="UP000028715"/>
    </source>
</evidence>
<keyword evidence="2" id="KW-1185">Reference proteome</keyword>
<protein>
    <submittedName>
        <fullName evidence="1">Uncharacterized protein</fullName>
    </submittedName>
</protein>
<comment type="caution">
    <text evidence="1">The sequence shown here is derived from an EMBL/GenBank/DDBJ whole genome shotgun (WGS) entry which is preliminary data.</text>
</comment>
<dbReference type="STRING" id="362418.IW19_01905"/>
<sequence length="164" mass="19615">MGEGHKFCDELKDGKYFPLSYEFKKKILWSKSFYWETREGTKVINGKTYVEIKQEWEDKSIVLLYCREENGVVYQYDEELKRDDIRFDENFKENKNWKLADGKTTYKIISYNGVLRTPYCEYKNLLVIDAVMNYGHFNFYYLKGHGYIGATKDGHLISCLTPEW</sequence>
<name>A0A085ZIU2_9FLAO</name>
<dbReference type="EMBL" id="JPRL01000001">
    <property type="protein sequence ID" value="KFF04356.1"/>
    <property type="molecule type" value="Genomic_DNA"/>
</dbReference>
<proteinExistence type="predicted"/>
<dbReference type="Proteomes" id="UP000028715">
    <property type="component" value="Unassembled WGS sequence"/>
</dbReference>
<dbReference type="eggNOG" id="ENOG50348IC">
    <property type="taxonomic scope" value="Bacteria"/>
</dbReference>
<gene>
    <name evidence="1" type="ORF">IW19_01905</name>
</gene>
<dbReference type="AlphaFoldDB" id="A0A085ZIU2"/>
<organism evidence="1 2">
    <name type="scientific">Flavobacterium reichenbachii</name>
    <dbReference type="NCBI Taxonomy" id="362418"/>
    <lineage>
        <taxon>Bacteria</taxon>
        <taxon>Pseudomonadati</taxon>
        <taxon>Bacteroidota</taxon>
        <taxon>Flavobacteriia</taxon>
        <taxon>Flavobacteriales</taxon>
        <taxon>Flavobacteriaceae</taxon>
        <taxon>Flavobacterium</taxon>
    </lineage>
</organism>
<accession>A0A085ZIU2</accession>
<reference evidence="1 2" key="1">
    <citation type="submission" date="2014-07" db="EMBL/GenBank/DDBJ databases">
        <title>Genome of Flavobacterium reichenbachii LMG 25512.</title>
        <authorList>
            <person name="Stropko S.J."/>
            <person name="Pipes S.E."/>
            <person name="Newman J.D."/>
        </authorList>
    </citation>
    <scope>NUCLEOTIDE SEQUENCE [LARGE SCALE GENOMIC DNA]</scope>
    <source>
        <strain evidence="1 2">LMG 25512</strain>
    </source>
</reference>
<evidence type="ECO:0000313" key="1">
    <source>
        <dbReference type="EMBL" id="KFF04356.1"/>
    </source>
</evidence>